<keyword evidence="2" id="KW-1185">Reference proteome</keyword>
<accession>A0A397TFZ9</accession>
<organism evidence="1 2">
    <name type="scientific">Glomus cerebriforme</name>
    <dbReference type="NCBI Taxonomy" id="658196"/>
    <lineage>
        <taxon>Eukaryota</taxon>
        <taxon>Fungi</taxon>
        <taxon>Fungi incertae sedis</taxon>
        <taxon>Mucoromycota</taxon>
        <taxon>Glomeromycotina</taxon>
        <taxon>Glomeromycetes</taxon>
        <taxon>Glomerales</taxon>
        <taxon>Glomeraceae</taxon>
        <taxon>Glomus</taxon>
    </lineage>
</organism>
<evidence type="ECO:0000313" key="2">
    <source>
        <dbReference type="Proteomes" id="UP000265703"/>
    </source>
</evidence>
<feature type="non-terminal residue" evidence="1">
    <location>
        <position position="1"/>
    </location>
</feature>
<reference evidence="1 2" key="1">
    <citation type="submission" date="2018-06" db="EMBL/GenBank/DDBJ databases">
        <title>Comparative genomics reveals the genomic features of Rhizophagus irregularis, R. cerebriforme, R. diaphanum and Gigaspora rosea, and their symbiotic lifestyle signature.</title>
        <authorList>
            <person name="Morin E."/>
            <person name="San Clemente H."/>
            <person name="Chen E.C.H."/>
            <person name="De La Providencia I."/>
            <person name="Hainaut M."/>
            <person name="Kuo A."/>
            <person name="Kohler A."/>
            <person name="Murat C."/>
            <person name="Tang N."/>
            <person name="Roy S."/>
            <person name="Loubradou J."/>
            <person name="Henrissat B."/>
            <person name="Grigoriev I.V."/>
            <person name="Corradi N."/>
            <person name="Roux C."/>
            <person name="Martin F.M."/>
        </authorList>
    </citation>
    <scope>NUCLEOTIDE SEQUENCE [LARGE SCALE GENOMIC DNA]</scope>
    <source>
        <strain evidence="1 2">DAOM 227022</strain>
    </source>
</reference>
<name>A0A397TFZ9_9GLOM</name>
<dbReference type="Proteomes" id="UP000265703">
    <property type="component" value="Unassembled WGS sequence"/>
</dbReference>
<comment type="caution">
    <text evidence="1">The sequence shown here is derived from an EMBL/GenBank/DDBJ whole genome shotgun (WGS) entry which is preliminary data.</text>
</comment>
<gene>
    <name evidence="1" type="ORF">C1645_756500</name>
</gene>
<evidence type="ECO:0000313" key="1">
    <source>
        <dbReference type="EMBL" id="RIA95846.1"/>
    </source>
</evidence>
<protein>
    <submittedName>
        <fullName evidence="1">Uncharacterized protein</fullName>
    </submittedName>
</protein>
<dbReference type="EMBL" id="QKYT01000054">
    <property type="protein sequence ID" value="RIA95846.1"/>
    <property type="molecule type" value="Genomic_DNA"/>
</dbReference>
<dbReference type="OrthoDB" id="2430512at2759"/>
<dbReference type="AlphaFoldDB" id="A0A397TFZ9"/>
<sequence>GNEEGTSANTRQKNMATSEEIQIIEELDFLHLDTPPETLNSLRAYEKKTGEAQRFLDRMGDNFRWPTSMPKYARDQVFWAFSDIDVTEDDQEYALNCVYFYDSLDKGLFNEHKEDWVLVYKQSVAKYGKKKINQQLSNLDREMPGALYLPVDSLLREEIAKIPAARAVLSQRSGDGGEYMV</sequence>
<proteinExistence type="predicted"/>